<dbReference type="PROSITE" id="PS50011">
    <property type="entry name" value="PROTEIN_KINASE_DOM"/>
    <property type="match status" value="1"/>
</dbReference>
<accession>A0A951UZM1</accession>
<name>A0A951UZM1_9CYAN</name>
<reference evidence="3" key="1">
    <citation type="submission" date="2021-05" db="EMBL/GenBank/DDBJ databases">
        <authorList>
            <person name="Pietrasiak N."/>
            <person name="Ward R."/>
            <person name="Stajich J.E."/>
            <person name="Kurbessoian T."/>
        </authorList>
    </citation>
    <scope>NUCLEOTIDE SEQUENCE</scope>
    <source>
        <strain evidence="3">GSE-NOS-MK-12-04C</strain>
    </source>
</reference>
<dbReference type="PANTHER" id="PTHR10566:SF128">
    <property type="entry name" value="UBIB DOMAIN CONTAINING KINASE"/>
    <property type="match status" value="1"/>
</dbReference>
<dbReference type="Gene3D" id="1.10.510.10">
    <property type="entry name" value="Transferase(Phosphotransferase) domain 1"/>
    <property type="match status" value="1"/>
</dbReference>
<dbReference type="SUPFAM" id="SSF56112">
    <property type="entry name" value="Protein kinase-like (PK-like)"/>
    <property type="match status" value="1"/>
</dbReference>
<dbReference type="CDD" id="cd05121">
    <property type="entry name" value="ABC1_ADCK3-like"/>
    <property type="match status" value="1"/>
</dbReference>
<gene>
    <name evidence="3" type="ORF">KME60_29945</name>
</gene>
<evidence type="ECO:0000256" key="1">
    <source>
        <dbReference type="ARBA" id="ARBA00009670"/>
    </source>
</evidence>
<dbReference type="InterPro" id="IPR050154">
    <property type="entry name" value="UbiB_kinase"/>
</dbReference>
<sequence length="652" mass="73632">MSAKTISSPSQSHNESALALVVNNPALLDSPNKALLTPLTGAELPYDPVAIASYYQNRPLQVFRRILTVLAPTLSFAFGVWWDAKRGVIVKKDLRRAIQLRELLTRLGPAYIKIGQALSTRPDLLPSVFVEELTKLQDKLPAFPNEIAYQFIEEELGGRPDQIYAELSAEPIAAASLGQVYKGKLKTGEEVAVKIQRPDLRENITIDLYILRGLAGWTQKRLKKVRSDLVGILDELGDRIFEEMDYIHEGQNAERFFQLYGHMKDIYVPRIYWEYTNRRVLTMEWINGTKLTNTEEITAQGIDARYLIEVGVQCSLRQLLEHGFFHADPHPGNLLATPDGKLAYLDFGMMSEVQPAQRYGLIEAIVHVVNRDFDGLAQDYVKLDFLSPDTDLTPIVPAFASVFARADGASVAELNIKTITDDLSNLMYEYPFRVPPYYALIIRSLVTLEGIAIFIDPNFKVLSEAYPYVAKRLLTDPAPQLRTSLRDLLFKDGSFRWNRLENLLKNARSNQEYDFNLVVNQAVDFLSSERGDLIRNNLVDEIFKGVDALSKNALHNVTYMIRERVGITAVNEIPSATTEQQQTLEHIKRILNILQETRGFNATQLGSQISQLLFNPGIQRLGQQIATGLFQKAIARLLRELLAGEKQLAVRN</sequence>
<organism evidence="3 4">
    <name type="scientific">Cyanomargarita calcarea GSE-NOS-MK-12-04C</name>
    <dbReference type="NCBI Taxonomy" id="2839659"/>
    <lineage>
        <taxon>Bacteria</taxon>
        <taxon>Bacillati</taxon>
        <taxon>Cyanobacteriota</taxon>
        <taxon>Cyanophyceae</taxon>
        <taxon>Nostocales</taxon>
        <taxon>Cyanomargaritaceae</taxon>
        <taxon>Cyanomargarita</taxon>
    </lineage>
</organism>
<dbReference type="AlphaFoldDB" id="A0A951UZM1"/>
<comment type="similarity">
    <text evidence="1">Belongs to the protein kinase superfamily. ADCK protein kinase family.</text>
</comment>
<dbReference type="InterPro" id="IPR000719">
    <property type="entry name" value="Prot_kinase_dom"/>
</dbReference>
<dbReference type="Pfam" id="PF03109">
    <property type="entry name" value="ABC1"/>
    <property type="match status" value="1"/>
</dbReference>
<dbReference type="GO" id="GO:0004672">
    <property type="term" value="F:protein kinase activity"/>
    <property type="evidence" value="ECO:0007669"/>
    <property type="project" value="InterPro"/>
</dbReference>
<evidence type="ECO:0000313" key="3">
    <source>
        <dbReference type="EMBL" id="MBW4671535.1"/>
    </source>
</evidence>
<dbReference type="PANTHER" id="PTHR10566">
    <property type="entry name" value="CHAPERONE-ACTIVITY OF BC1 COMPLEX CABC1 -RELATED"/>
    <property type="match status" value="1"/>
</dbReference>
<keyword evidence="3" id="KW-0808">Transferase</keyword>
<dbReference type="InterPro" id="IPR004147">
    <property type="entry name" value="ABC1_dom"/>
</dbReference>
<protein>
    <submittedName>
        <fullName evidence="3">AarF/ABC1/UbiB kinase family protein</fullName>
    </submittedName>
</protein>
<dbReference type="EMBL" id="JAHHGZ010000047">
    <property type="protein sequence ID" value="MBW4671535.1"/>
    <property type="molecule type" value="Genomic_DNA"/>
</dbReference>
<proteinExistence type="inferred from homology"/>
<evidence type="ECO:0000259" key="2">
    <source>
        <dbReference type="PROSITE" id="PS50011"/>
    </source>
</evidence>
<dbReference type="GO" id="GO:0005524">
    <property type="term" value="F:ATP binding"/>
    <property type="evidence" value="ECO:0007669"/>
    <property type="project" value="InterPro"/>
</dbReference>
<comment type="caution">
    <text evidence="3">The sequence shown here is derived from an EMBL/GenBank/DDBJ whole genome shotgun (WGS) entry which is preliminary data.</text>
</comment>
<feature type="domain" description="Protein kinase" evidence="2">
    <location>
        <begin position="166"/>
        <end position="495"/>
    </location>
</feature>
<dbReference type="Proteomes" id="UP000729701">
    <property type="component" value="Unassembled WGS sequence"/>
</dbReference>
<dbReference type="InterPro" id="IPR011009">
    <property type="entry name" value="Kinase-like_dom_sf"/>
</dbReference>
<reference evidence="3" key="2">
    <citation type="journal article" date="2022" name="Microbiol. Resour. Announc.">
        <title>Metagenome Sequencing to Explore Phylogenomics of Terrestrial Cyanobacteria.</title>
        <authorList>
            <person name="Ward R.D."/>
            <person name="Stajich J.E."/>
            <person name="Johansen J.R."/>
            <person name="Huntemann M."/>
            <person name="Clum A."/>
            <person name="Foster B."/>
            <person name="Foster B."/>
            <person name="Roux S."/>
            <person name="Palaniappan K."/>
            <person name="Varghese N."/>
            <person name="Mukherjee S."/>
            <person name="Reddy T.B.K."/>
            <person name="Daum C."/>
            <person name="Copeland A."/>
            <person name="Chen I.A."/>
            <person name="Ivanova N.N."/>
            <person name="Kyrpides N.C."/>
            <person name="Shapiro N."/>
            <person name="Eloe-Fadrosh E.A."/>
            <person name="Pietrasiak N."/>
        </authorList>
    </citation>
    <scope>NUCLEOTIDE SEQUENCE</scope>
    <source>
        <strain evidence="3">GSE-NOS-MK-12-04C</strain>
    </source>
</reference>
<evidence type="ECO:0000313" key="4">
    <source>
        <dbReference type="Proteomes" id="UP000729701"/>
    </source>
</evidence>
<keyword evidence="3" id="KW-0418">Kinase</keyword>